<comment type="caution">
    <text evidence="2">The sequence shown here is derived from an EMBL/GenBank/DDBJ whole genome shotgun (WGS) entry which is preliminary data.</text>
</comment>
<evidence type="ECO:0000313" key="3">
    <source>
        <dbReference type="Proteomes" id="UP000729402"/>
    </source>
</evidence>
<protein>
    <submittedName>
        <fullName evidence="2">Uncharacterized protein</fullName>
    </submittedName>
</protein>
<dbReference type="Proteomes" id="UP000729402">
    <property type="component" value="Unassembled WGS sequence"/>
</dbReference>
<evidence type="ECO:0000313" key="2">
    <source>
        <dbReference type="EMBL" id="KAG8071820.1"/>
    </source>
</evidence>
<reference evidence="2" key="2">
    <citation type="submission" date="2021-02" db="EMBL/GenBank/DDBJ databases">
        <authorList>
            <person name="Kimball J.A."/>
            <person name="Haas M.W."/>
            <person name="Macchietto M."/>
            <person name="Kono T."/>
            <person name="Duquette J."/>
            <person name="Shao M."/>
        </authorList>
    </citation>
    <scope>NUCLEOTIDE SEQUENCE</scope>
    <source>
        <tissue evidence="2">Fresh leaf tissue</tissue>
    </source>
</reference>
<keyword evidence="3" id="KW-1185">Reference proteome</keyword>
<dbReference type="EMBL" id="JAAALK010000283">
    <property type="protein sequence ID" value="KAG8071820.1"/>
    <property type="molecule type" value="Genomic_DNA"/>
</dbReference>
<sequence length="202" mass="21726">MWRPVTNLYDGEAAVRARARRVGGGDQRRNRTERSSLLGPDPNEEATSARGGARRHASPDADGEVEDAGMELSGEARARAGREAAAGSSSSGDSNGKMLIGCAGGGEQLSARGGWLHRFFLGYHEVLYKLARGAGAHRTRVTLGFSSITLGVKREIKTTERKADRSRAERGKQAYLVPMGSIGREDGKRSQIRALRTHLPSV</sequence>
<gene>
    <name evidence="2" type="ORF">GUJ93_ZPchr0006g45493</name>
</gene>
<feature type="region of interest" description="Disordered" evidence="1">
    <location>
        <begin position="1"/>
        <end position="96"/>
    </location>
</feature>
<proteinExistence type="predicted"/>
<organism evidence="2 3">
    <name type="scientific">Zizania palustris</name>
    <name type="common">Northern wild rice</name>
    <dbReference type="NCBI Taxonomy" id="103762"/>
    <lineage>
        <taxon>Eukaryota</taxon>
        <taxon>Viridiplantae</taxon>
        <taxon>Streptophyta</taxon>
        <taxon>Embryophyta</taxon>
        <taxon>Tracheophyta</taxon>
        <taxon>Spermatophyta</taxon>
        <taxon>Magnoliopsida</taxon>
        <taxon>Liliopsida</taxon>
        <taxon>Poales</taxon>
        <taxon>Poaceae</taxon>
        <taxon>BOP clade</taxon>
        <taxon>Oryzoideae</taxon>
        <taxon>Oryzeae</taxon>
        <taxon>Zizaniinae</taxon>
        <taxon>Zizania</taxon>
    </lineage>
</organism>
<dbReference type="AlphaFoldDB" id="A0A8J5VM28"/>
<feature type="compositionally biased region" description="Low complexity" evidence="1">
    <location>
        <begin position="83"/>
        <end position="92"/>
    </location>
</feature>
<name>A0A8J5VM28_ZIZPA</name>
<accession>A0A8J5VM28</accession>
<reference evidence="2" key="1">
    <citation type="journal article" date="2021" name="bioRxiv">
        <title>Whole Genome Assembly and Annotation of Northern Wild Rice, Zizania palustris L., Supports a Whole Genome Duplication in the Zizania Genus.</title>
        <authorList>
            <person name="Haas M."/>
            <person name="Kono T."/>
            <person name="Macchietto M."/>
            <person name="Millas R."/>
            <person name="McGilp L."/>
            <person name="Shao M."/>
            <person name="Duquette J."/>
            <person name="Hirsch C.N."/>
            <person name="Kimball J."/>
        </authorList>
    </citation>
    <scope>NUCLEOTIDE SEQUENCE</scope>
    <source>
        <tissue evidence="2">Fresh leaf tissue</tissue>
    </source>
</reference>
<evidence type="ECO:0000256" key="1">
    <source>
        <dbReference type="SAM" id="MobiDB-lite"/>
    </source>
</evidence>